<gene>
    <name evidence="1" type="ORF">J2S07_001270</name>
</gene>
<protein>
    <submittedName>
        <fullName evidence="1">Uncharacterized protein</fullName>
    </submittedName>
</protein>
<reference evidence="1 2" key="1">
    <citation type="submission" date="2023-07" db="EMBL/GenBank/DDBJ databases">
        <title>Genomic Encyclopedia of Type Strains, Phase IV (KMG-IV): sequencing the most valuable type-strain genomes for metagenomic binning, comparative biology and taxonomic classification.</title>
        <authorList>
            <person name="Goeker M."/>
        </authorList>
    </citation>
    <scope>NUCLEOTIDE SEQUENCE [LARGE SCALE GENOMIC DNA]</scope>
    <source>
        <strain evidence="1 2">DSM 23948</strain>
    </source>
</reference>
<name>A0ABT9V225_9BACL</name>
<comment type="caution">
    <text evidence="1">The sequence shown here is derived from an EMBL/GenBank/DDBJ whole genome shotgun (WGS) entry which is preliminary data.</text>
</comment>
<evidence type="ECO:0000313" key="1">
    <source>
        <dbReference type="EMBL" id="MDQ0154966.1"/>
    </source>
</evidence>
<keyword evidence="2" id="KW-1185">Reference proteome</keyword>
<evidence type="ECO:0000313" key="2">
    <source>
        <dbReference type="Proteomes" id="UP001231362"/>
    </source>
</evidence>
<sequence>MKENTDKPRRACISDVLAKIKHNDERNKNYPFYLYEDPADYVTIGAIKAVKLG</sequence>
<proteinExistence type="predicted"/>
<dbReference type="EMBL" id="JAUSTU010000004">
    <property type="protein sequence ID" value="MDQ0154966.1"/>
    <property type="molecule type" value="Genomic_DNA"/>
</dbReference>
<accession>A0ABT9V225</accession>
<organism evidence="1 2">
    <name type="scientific">Anoxybacillus andreesenii</name>
    <dbReference type="NCBI Taxonomy" id="1325932"/>
    <lineage>
        <taxon>Bacteria</taxon>
        <taxon>Bacillati</taxon>
        <taxon>Bacillota</taxon>
        <taxon>Bacilli</taxon>
        <taxon>Bacillales</taxon>
        <taxon>Anoxybacillaceae</taxon>
        <taxon>Anoxybacillus</taxon>
    </lineage>
</organism>
<dbReference type="RefSeq" id="WP_307149542.1">
    <property type="nucleotide sequence ID" value="NZ_JAUSTU010000004.1"/>
</dbReference>
<dbReference type="Proteomes" id="UP001231362">
    <property type="component" value="Unassembled WGS sequence"/>
</dbReference>